<reference evidence="3 4" key="1">
    <citation type="submission" date="2013-02" db="EMBL/GenBank/DDBJ databases">
        <title>Genome sequence of Clostridium saccharoperbutylacetonicum N1-4(HMT).</title>
        <authorList>
            <person name="Poehlein A."/>
            <person name="Daniel R."/>
        </authorList>
    </citation>
    <scope>NUCLEOTIDE SEQUENCE [LARGE SCALE GENOMIC DNA]</scope>
    <source>
        <strain evidence="4">N1-4(HMT)</strain>
    </source>
</reference>
<evidence type="ECO:0000313" key="3">
    <source>
        <dbReference type="EMBL" id="AGF56550.1"/>
    </source>
</evidence>
<evidence type="ECO:0000256" key="1">
    <source>
        <dbReference type="SAM" id="Phobius"/>
    </source>
</evidence>
<protein>
    <submittedName>
        <fullName evidence="3">Abortive infection protein</fullName>
    </submittedName>
</protein>
<dbReference type="AlphaFoldDB" id="M1LU16"/>
<dbReference type="Proteomes" id="UP000011728">
    <property type="component" value="Chromosome"/>
</dbReference>
<proteinExistence type="predicted"/>
<dbReference type="GO" id="GO:0080120">
    <property type="term" value="P:CAAX-box protein maturation"/>
    <property type="evidence" value="ECO:0007669"/>
    <property type="project" value="UniProtKB-ARBA"/>
</dbReference>
<dbReference type="EMBL" id="CP004121">
    <property type="protein sequence ID" value="AGF56550.1"/>
    <property type="molecule type" value="Genomic_DNA"/>
</dbReference>
<dbReference type="GO" id="GO:0004175">
    <property type="term" value="F:endopeptidase activity"/>
    <property type="evidence" value="ECO:0007669"/>
    <property type="project" value="UniProtKB-ARBA"/>
</dbReference>
<keyword evidence="1" id="KW-0812">Transmembrane</keyword>
<dbReference type="KEGG" id="csr:Cspa_c27870"/>
<feature type="domain" description="CAAX prenyl protease 2/Lysostaphin resistance protein A-like" evidence="2">
    <location>
        <begin position="155"/>
        <end position="239"/>
    </location>
</feature>
<feature type="transmembrane region" description="Helical" evidence="1">
    <location>
        <begin position="154"/>
        <end position="174"/>
    </location>
</feature>
<keyword evidence="1" id="KW-1133">Transmembrane helix</keyword>
<evidence type="ECO:0000313" key="4">
    <source>
        <dbReference type="Proteomes" id="UP000011728"/>
    </source>
</evidence>
<keyword evidence="4" id="KW-1185">Reference proteome</keyword>
<dbReference type="STRING" id="36745.CLSAP_25400"/>
<dbReference type="RefSeq" id="WP_015392869.1">
    <property type="nucleotide sequence ID" value="NC_020291.1"/>
</dbReference>
<dbReference type="HOGENOM" id="CLU_045359_0_0_9"/>
<accession>M1LU16</accession>
<dbReference type="PANTHER" id="PTHR43592:SF15">
    <property type="entry name" value="CAAX AMINO TERMINAL PROTEASE FAMILY PROTEIN"/>
    <property type="match status" value="1"/>
</dbReference>
<dbReference type="OrthoDB" id="2035856at2"/>
<dbReference type="PATRIC" id="fig|931276.5.peg.2800"/>
<dbReference type="PANTHER" id="PTHR43592">
    <property type="entry name" value="CAAX AMINO TERMINAL PROTEASE"/>
    <property type="match status" value="1"/>
</dbReference>
<feature type="transmembrane region" description="Helical" evidence="1">
    <location>
        <begin position="21"/>
        <end position="48"/>
    </location>
</feature>
<feature type="transmembrane region" description="Helical" evidence="1">
    <location>
        <begin position="296"/>
        <end position="317"/>
    </location>
</feature>
<feature type="transmembrane region" description="Helical" evidence="1">
    <location>
        <begin position="68"/>
        <end position="87"/>
    </location>
</feature>
<organism evidence="3 4">
    <name type="scientific">Clostridium saccharoperbutylacetonicum N1-4(HMT)</name>
    <dbReference type="NCBI Taxonomy" id="931276"/>
    <lineage>
        <taxon>Bacteria</taxon>
        <taxon>Bacillati</taxon>
        <taxon>Bacillota</taxon>
        <taxon>Clostridia</taxon>
        <taxon>Eubacteriales</taxon>
        <taxon>Clostridiaceae</taxon>
        <taxon>Clostridium</taxon>
    </lineage>
</organism>
<feature type="transmembrane region" description="Helical" evidence="1">
    <location>
        <begin position="108"/>
        <end position="134"/>
    </location>
</feature>
<dbReference type="eggNOG" id="COG1266">
    <property type="taxonomic scope" value="Bacteria"/>
</dbReference>
<feature type="transmembrane region" description="Helical" evidence="1">
    <location>
        <begin position="254"/>
        <end position="276"/>
    </location>
</feature>
<sequence>MDYNDETKMRKKLIKRDFNKLGLTILMNELIANVVIFICVVIIFIGKILVNPNISQDGMLDVLKDGRYSGTLSIIGVVIAFIPFLIYRGKTFFQHDLRVENKKFNLKIVLVSAVVLLSLNSFLGIFASLLESLLNLFGLSANFALEQLESLNDFAIPMVIYTCLVAPIFEEFIYRGAILRSLEKYGKKFAIMVSALLFGMMHGNFYQIFMAMGVGLILGYLATEYSIKLTIILHIINNVSVQALTILSPKLGDNIVNIFDISFLVIAIIILIAVIIRKRKSVKEWLLNNSLEKGLMVKFFTSILIVIVLLIDIFEVISGIGKL</sequence>
<evidence type="ECO:0000259" key="2">
    <source>
        <dbReference type="Pfam" id="PF02517"/>
    </source>
</evidence>
<name>M1LU16_9CLOT</name>
<keyword evidence="1" id="KW-0472">Membrane</keyword>
<feature type="transmembrane region" description="Helical" evidence="1">
    <location>
        <begin position="195"/>
        <end position="221"/>
    </location>
</feature>
<gene>
    <name evidence="3" type="ORF">Cspa_c27870</name>
</gene>
<dbReference type="Pfam" id="PF02517">
    <property type="entry name" value="Rce1-like"/>
    <property type="match status" value="1"/>
</dbReference>
<dbReference type="InterPro" id="IPR003675">
    <property type="entry name" value="Rce1/LyrA-like_dom"/>
</dbReference>